<evidence type="ECO:0000313" key="3">
    <source>
        <dbReference type="Proteomes" id="UP000317685"/>
    </source>
</evidence>
<dbReference type="Proteomes" id="UP000317685">
    <property type="component" value="Unassembled WGS sequence"/>
</dbReference>
<comment type="caution">
    <text evidence="2">The sequence shown here is derived from an EMBL/GenBank/DDBJ whole genome shotgun (WGS) entry which is preliminary data.</text>
</comment>
<dbReference type="RefSeq" id="WP_145778932.1">
    <property type="nucleotide sequence ID" value="NZ_JBEZJF010000011.1"/>
</dbReference>
<organism evidence="2 3">
    <name type="scientific">Micromonospora taraxaci</name>
    <dbReference type="NCBI Taxonomy" id="1316803"/>
    <lineage>
        <taxon>Bacteria</taxon>
        <taxon>Bacillati</taxon>
        <taxon>Actinomycetota</taxon>
        <taxon>Actinomycetes</taxon>
        <taxon>Micromonosporales</taxon>
        <taxon>Micromonosporaceae</taxon>
        <taxon>Micromonospora</taxon>
    </lineage>
</organism>
<proteinExistence type="predicted"/>
<dbReference type="AlphaFoldDB" id="A0A561VVU4"/>
<dbReference type="EMBL" id="VIWZ01000001">
    <property type="protein sequence ID" value="TWG15732.1"/>
    <property type="molecule type" value="Genomic_DNA"/>
</dbReference>
<reference evidence="2 3" key="1">
    <citation type="submission" date="2019-06" db="EMBL/GenBank/DDBJ databases">
        <title>Sequencing the genomes of 1000 actinobacteria strains.</title>
        <authorList>
            <person name="Klenk H.-P."/>
        </authorList>
    </citation>
    <scope>NUCLEOTIDE SEQUENCE [LARGE SCALE GENOMIC DNA]</scope>
    <source>
        <strain evidence="2 3">DSM 45885</strain>
    </source>
</reference>
<sequence length="74" mass="8184">MRPIFVRVIRVLDWPTYDGWLWIDGYQLAAKGAAVARRSLFVMSAGLIWPDPPAPAARRPTTGAPIKRGPVRVG</sequence>
<protein>
    <submittedName>
        <fullName evidence="2">Uncharacterized protein</fullName>
    </submittedName>
</protein>
<accession>A0A561VVU4</accession>
<gene>
    <name evidence="2" type="ORF">FHU34_111055</name>
</gene>
<dbReference type="GeneID" id="300126681"/>
<evidence type="ECO:0000313" key="2">
    <source>
        <dbReference type="EMBL" id="TWG15732.1"/>
    </source>
</evidence>
<keyword evidence="3" id="KW-1185">Reference proteome</keyword>
<feature type="region of interest" description="Disordered" evidence="1">
    <location>
        <begin position="54"/>
        <end position="74"/>
    </location>
</feature>
<dbReference type="OrthoDB" id="3394592at2"/>
<feature type="compositionally biased region" description="Low complexity" evidence="1">
    <location>
        <begin position="56"/>
        <end position="65"/>
    </location>
</feature>
<name>A0A561VVU4_9ACTN</name>
<evidence type="ECO:0000256" key="1">
    <source>
        <dbReference type="SAM" id="MobiDB-lite"/>
    </source>
</evidence>